<keyword evidence="2" id="KW-1185">Reference proteome</keyword>
<dbReference type="AlphaFoldDB" id="A0A0P1B910"/>
<name>A0A0P1B910_PLAHL</name>
<dbReference type="GeneID" id="36395714"/>
<dbReference type="OrthoDB" id="59953at2759"/>
<evidence type="ECO:0000313" key="1">
    <source>
        <dbReference type="EMBL" id="CEG50521.1"/>
    </source>
</evidence>
<protein>
    <submittedName>
        <fullName evidence="1">Uncharacterized protein</fullName>
    </submittedName>
</protein>
<reference evidence="2" key="1">
    <citation type="submission" date="2014-09" db="EMBL/GenBank/DDBJ databases">
        <authorList>
            <person name="Sharma Rahul"/>
            <person name="Thines Marco"/>
        </authorList>
    </citation>
    <scope>NUCLEOTIDE SEQUENCE [LARGE SCALE GENOMIC DNA]</scope>
</reference>
<dbReference type="Proteomes" id="UP000054928">
    <property type="component" value="Unassembled WGS sequence"/>
</dbReference>
<dbReference type="PANTHER" id="PTHR37067">
    <property type="entry name" value="PX DOMAIN-CONTAINING PROTEIN"/>
    <property type="match status" value="1"/>
</dbReference>
<sequence length="842" mass="95878">MGTRSRTLKYLPGHELRFGIAAVSHDESTGEVDEAVCLFCQHFGREQRAEKKRKCASTIKYFRDSFRPDQYTQHHQLQHPTQWLKYKDLSDSDKYKFFSSTTESAVTDTKSNICNRTDEVLIPEIHERGRCFDIMASIVEIVAVMADGMGPVEPTVYTRDRLMYQYMTHHNYEGELPSNCPRWCPPPNTFEECYVIRAEPPVYRVVLYAKTQLDFVMELAKEGLSGAQISASLQTCKLYAPLLLNDVVKSPMEIGPSCTSSEAMTVAQANEKELKKSCVNENMTPEYNEAQTTEFTRFGIAVCLNILSKLLEESWGFSLEFCTVAHHPQFSYLDVRVRFYNRIGGLRSAHLVAIPECTGRCDKMIIKTLNRVLTTVHPHWRTKLLGVTTTGVLPFPFRLNEVVEHFQHAAKGSVLYRSSNCISQLQHILHTFCTSIDNGNFLQMQKKLSEYVRKDHRVSSKIKKDPTFREQLDAEVYRASSPPMAFGREINMFVTHSLFLQEHLKDSKSPSNPSIVIPVSWWVELQVLQWILIRAHAVYEVLMKHYVTIDQQANVMASLAGELITSLHAQIYKDPKSIPQLSFVDYISLDNRVALSKTHTEEFVLKASELARNLVKQDGNTIVRSTAESFATGAANMIAALVELSVSLKQQCAACTIPTYGAATVVTEVLPPVMPHELALLSLDEFEEMLKPFETSLLGTLTKAEIKVIQEEHKLFRQAFALDENLRCALEMCTPETPFRVAWNLMDARFDSLEAFAGGVATVWPSLVVPVADRNLCDFVLCIKQMEEARLMLSDFELESTLHAQQFQSLMLLREQLYERDIDRWVNRKRQKMVNPHHSNAL</sequence>
<dbReference type="STRING" id="4781.A0A0P1B910"/>
<proteinExistence type="predicted"/>
<organism evidence="1 2">
    <name type="scientific">Plasmopara halstedii</name>
    <name type="common">Downy mildew of sunflower</name>
    <dbReference type="NCBI Taxonomy" id="4781"/>
    <lineage>
        <taxon>Eukaryota</taxon>
        <taxon>Sar</taxon>
        <taxon>Stramenopiles</taxon>
        <taxon>Oomycota</taxon>
        <taxon>Peronosporomycetes</taxon>
        <taxon>Peronosporales</taxon>
        <taxon>Peronosporaceae</taxon>
        <taxon>Plasmopara</taxon>
    </lineage>
</organism>
<accession>A0A0P1B910</accession>
<evidence type="ECO:0000313" key="2">
    <source>
        <dbReference type="Proteomes" id="UP000054928"/>
    </source>
</evidence>
<dbReference type="OMA" id="RKCASTI"/>
<dbReference type="EMBL" id="CCYD01000116">
    <property type="protein sequence ID" value="CEG50521.1"/>
    <property type="molecule type" value="Genomic_DNA"/>
</dbReference>
<dbReference type="PANTHER" id="PTHR37067:SF3">
    <property type="entry name" value="PX DOMAIN-CONTAINING PROTEIN"/>
    <property type="match status" value="1"/>
</dbReference>
<dbReference type="RefSeq" id="XP_024586890.1">
    <property type="nucleotide sequence ID" value="XM_024718557.1"/>
</dbReference>